<dbReference type="Proteomes" id="UP001219525">
    <property type="component" value="Unassembled WGS sequence"/>
</dbReference>
<name>A0AAD6Y7F1_9AGAR</name>
<evidence type="ECO:0000313" key="1">
    <source>
        <dbReference type="EMBL" id="KAJ7194715.1"/>
    </source>
</evidence>
<reference evidence="1" key="1">
    <citation type="submission" date="2023-03" db="EMBL/GenBank/DDBJ databases">
        <title>Massive genome expansion in bonnet fungi (Mycena s.s.) driven by repeated elements and novel gene families across ecological guilds.</title>
        <authorList>
            <consortium name="Lawrence Berkeley National Laboratory"/>
            <person name="Harder C.B."/>
            <person name="Miyauchi S."/>
            <person name="Viragh M."/>
            <person name="Kuo A."/>
            <person name="Thoen E."/>
            <person name="Andreopoulos B."/>
            <person name="Lu D."/>
            <person name="Skrede I."/>
            <person name="Drula E."/>
            <person name="Henrissat B."/>
            <person name="Morin E."/>
            <person name="Kohler A."/>
            <person name="Barry K."/>
            <person name="LaButti K."/>
            <person name="Morin E."/>
            <person name="Salamov A."/>
            <person name="Lipzen A."/>
            <person name="Mereny Z."/>
            <person name="Hegedus B."/>
            <person name="Baldrian P."/>
            <person name="Stursova M."/>
            <person name="Weitz H."/>
            <person name="Taylor A."/>
            <person name="Grigoriev I.V."/>
            <person name="Nagy L.G."/>
            <person name="Martin F."/>
            <person name="Kauserud H."/>
        </authorList>
    </citation>
    <scope>NUCLEOTIDE SEQUENCE</scope>
    <source>
        <strain evidence="1">9144</strain>
    </source>
</reference>
<dbReference type="AlphaFoldDB" id="A0AAD6Y7F1"/>
<evidence type="ECO:0000313" key="2">
    <source>
        <dbReference type="Proteomes" id="UP001219525"/>
    </source>
</evidence>
<accession>A0AAD6Y7F1</accession>
<comment type="caution">
    <text evidence="1">The sequence shown here is derived from an EMBL/GenBank/DDBJ whole genome shotgun (WGS) entry which is preliminary data.</text>
</comment>
<sequence>MVQIVSGLESCFSVKAQTMVIHPLFKVEAYTCSIIHSFNHHVDSQFPLFFEVQAVAALVCVRRVRALYAALVGPLYTCAARDSPLRERASHSSAHPGRAFPSACLRRSLIHCFTACLAVRGARPEAPAVTAGAGAHAGAGASVHRRRSIACRSCPIEDERAARAGVHAPVCMRRGAVRVNTGASAGEGEHLSGGQRSRVRPCDQHWIGLRGKGRCFQSVGDSPPSEWGGQRGRKAARDLGSALACEPAWVKANV</sequence>
<proteinExistence type="predicted"/>
<gene>
    <name evidence="1" type="ORF">GGX14DRAFT_404501</name>
</gene>
<organism evidence="1 2">
    <name type="scientific">Mycena pura</name>
    <dbReference type="NCBI Taxonomy" id="153505"/>
    <lineage>
        <taxon>Eukaryota</taxon>
        <taxon>Fungi</taxon>
        <taxon>Dikarya</taxon>
        <taxon>Basidiomycota</taxon>
        <taxon>Agaricomycotina</taxon>
        <taxon>Agaricomycetes</taxon>
        <taxon>Agaricomycetidae</taxon>
        <taxon>Agaricales</taxon>
        <taxon>Marasmiineae</taxon>
        <taxon>Mycenaceae</taxon>
        <taxon>Mycena</taxon>
    </lineage>
</organism>
<protein>
    <submittedName>
        <fullName evidence="1">Uncharacterized protein</fullName>
    </submittedName>
</protein>
<keyword evidence="2" id="KW-1185">Reference proteome</keyword>
<dbReference type="EMBL" id="JARJCW010000096">
    <property type="protein sequence ID" value="KAJ7194715.1"/>
    <property type="molecule type" value="Genomic_DNA"/>
</dbReference>